<dbReference type="InterPro" id="IPR001519">
    <property type="entry name" value="Ferritin"/>
</dbReference>
<dbReference type="Proteomes" id="UP000288216">
    <property type="component" value="Unassembled WGS sequence"/>
</dbReference>
<dbReference type="GO" id="GO:0005737">
    <property type="term" value="C:cytoplasm"/>
    <property type="evidence" value="ECO:0007669"/>
    <property type="project" value="TreeGrafter"/>
</dbReference>
<dbReference type="GO" id="GO:0008199">
    <property type="term" value="F:ferric iron binding"/>
    <property type="evidence" value="ECO:0007669"/>
    <property type="project" value="InterPro"/>
</dbReference>
<feature type="binding site" evidence="5">
    <location>
        <position position="173"/>
    </location>
    <ligand>
        <name>Fe cation</name>
        <dbReference type="ChEBI" id="CHEBI:24875"/>
        <label>1</label>
    </ligand>
</feature>
<feature type="binding site" evidence="5">
    <location>
        <position position="61"/>
    </location>
    <ligand>
        <name>Fe cation</name>
        <dbReference type="ChEBI" id="CHEBI:24875"/>
        <label>1</label>
    </ligand>
</feature>
<comment type="caution">
    <text evidence="8">The sequence shown here is derived from an EMBL/GenBank/DDBJ whole genome shotgun (WGS) entry which is preliminary data.</text>
</comment>
<dbReference type="Pfam" id="PF00210">
    <property type="entry name" value="Ferritin"/>
    <property type="match status" value="1"/>
</dbReference>
<evidence type="ECO:0000256" key="6">
    <source>
        <dbReference type="RuleBase" id="RU361145"/>
    </source>
</evidence>
<evidence type="ECO:0000256" key="5">
    <source>
        <dbReference type="PIRSR" id="PIRSR601519-1"/>
    </source>
</evidence>
<feature type="binding site" evidence="5">
    <location>
        <position position="139"/>
    </location>
    <ligand>
        <name>Fe cation</name>
        <dbReference type="ChEBI" id="CHEBI:24875"/>
        <label>1</label>
    </ligand>
</feature>
<evidence type="ECO:0000259" key="7">
    <source>
        <dbReference type="PROSITE" id="PS50905"/>
    </source>
</evidence>
<gene>
    <name evidence="8" type="ORF">scyTo_0005942</name>
</gene>
<evidence type="ECO:0000256" key="2">
    <source>
        <dbReference type="ARBA" id="ARBA00022434"/>
    </source>
</evidence>
<evidence type="ECO:0000313" key="8">
    <source>
        <dbReference type="EMBL" id="GCB71450.1"/>
    </source>
</evidence>
<dbReference type="SUPFAM" id="SSF47240">
    <property type="entry name" value="Ferritin-like"/>
    <property type="match status" value="1"/>
</dbReference>
<proteinExistence type="inferred from homology"/>
<dbReference type="PROSITE" id="PS50905">
    <property type="entry name" value="FERRITIN_LIKE"/>
    <property type="match status" value="1"/>
</dbReference>
<feature type="binding site" evidence="5">
    <location>
        <position position="96"/>
    </location>
    <ligand>
        <name>Fe cation</name>
        <dbReference type="ChEBI" id="CHEBI:24875"/>
        <label>1</label>
    </ligand>
</feature>
<dbReference type="InterPro" id="IPR008331">
    <property type="entry name" value="Ferritin_DPS_dom"/>
</dbReference>
<dbReference type="AlphaFoldDB" id="A0A401PE67"/>
<organism evidence="8 9">
    <name type="scientific">Scyliorhinus torazame</name>
    <name type="common">Cloudy catshark</name>
    <name type="synonym">Catulus torazame</name>
    <dbReference type="NCBI Taxonomy" id="75743"/>
    <lineage>
        <taxon>Eukaryota</taxon>
        <taxon>Metazoa</taxon>
        <taxon>Chordata</taxon>
        <taxon>Craniata</taxon>
        <taxon>Vertebrata</taxon>
        <taxon>Chondrichthyes</taxon>
        <taxon>Elasmobranchii</taxon>
        <taxon>Galeomorphii</taxon>
        <taxon>Galeoidea</taxon>
        <taxon>Carcharhiniformes</taxon>
        <taxon>Scyliorhinidae</taxon>
        <taxon>Scyliorhinus</taxon>
    </lineage>
</organism>
<comment type="similarity">
    <text evidence="1 6">Belongs to the ferritin family.</text>
</comment>
<feature type="domain" description="Ferritin-like diiron" evidence="7">
    <location>
        <begin position="44"/>
        <end position="191"/>
    </location>
</feature>
<reference evidence="8 9" key="1">
    <citation type="journal article" date="2018" name="Nat. Ecol. Evol.">
        <title>Shark genomes provide insights into elasmobranch evolution and the origin of vertebrates.</title>
        <authorList>
            <person name="Hara Y"/>
            <person name="Yamaguchi K"/>
            <person name="Onimaru K"/>
            <person name="Kadota M"/>
            <person name="Koyanagi M"/>
            <person name="Keeley SD"/>
            <person name="Tatsumi K"/>
            <person name="Tanaka K"/>
            <person name="Motone F"/>
            <person name="Kageyama Y"/>
            <person name="Nozu R"/>
            <person name="Adachi N"/>
            <person name="Nishimura O"/>
            <person name="Nakagawa R"/>
            <person name="Tanegashima C"/>
            <person name="Kiyatake I"/>
            <person name="Matsumoto R"/>
            <person name="Murakumo K"/>
            <person name="Nishida K"/>
            <person name="Terakita A"/>
            <person name="Kuratani S"/>
            <person name="Sato K"/>
            <person name="Hyodo S Kuraku.S."/>
        </authorList>
    </citation>
    <scope>NUCLEOTIDE SEQUENCE [LARGE SCALE GENOMIC DNA]</scope>
</reference>
<keyword evidence="3 5" id="KW-0479">Metal-binding</keyword>
<dbReference type="EMBL" id="BFAA01001934">
    <property type="protein sequence ID" value="GCB71450.1"/>
    <property type="molecule type" value="Genomic_DNA"/>
</dbReference>
<dbReference type="InterPro" id="IPR009078">
    <property type="entry name" value="Ferritin-like_SF"/>
</dbReference>
<comment type="function">
    <text evidence="6">Stores iron in a soluble, non-toxic, readily available form. Important for iron homeostasis. Iron is taken up in the ferrous form and deposited as ferric hydroxides after oxidation.</text>
</comment>
<evidence type="ECO:0000256" key="1">
    <source>
        <dbReference type="ARBA" id="ARBA00007513"/>
    </source>
</evidence>
<dbReference type="FunFam" id="1.20.1260.10:FF:000002">
    <property type="entry name" value="Ferritin, mitochondrial"/>
    <property type="match status" value="1"/>
</dbReference>
<dbReference type="CDD" id="cd01056">
    <property type="entry name" value="Euk_Ferritin"/>
    <property type="match status" value="1"/>
</dbReference>
<dbReference type="GO" id="GO:0006826">
    <property type="term" value="P:iron ion transport"/>
    <property type="evidence" value="ECO:0007669"/>
    <property type="project" value="InterPro"/>
</dbReference>
<name>A0A401PE67_SCYTO</name>
<dbReference type="STRING" id="75743.A0A401PE67"/>
<evidence type="ECO:0000313" key="9">
    <source>
        <dbReference type="Proteomes" id="UP000288216"/>
    </source>
</evidence>
<accession>A0A401PE67</accession>
<dbReference type="OrthoDB" id="186462at2759"/>
<protein>
    <recommendedName>
        <fullName evidence="6">Ferritin</fullName>
    </recommendedName>
</protein>
<dbReference type="GO" id="GO:0006879">
    <property type="term" value="P:intracellular iron ion homeostasis"/>
    <property type="evidence" value="ECO:0007669"/>
    <property type="project" value="UniProtKB-KW"/>
</dbReference>
<dbReference type="PANTHER" id="PTHR11431">
    <property type="entry name" value="FERRITIN"/>
    <property type="match status" value="1"/>
</dbReference>
<dbReference type="OMA" id="NCQINRE"/>
<feature type="binding site" evidence="5">
    <location>
        <position position="99"/>
    </location>
    <ligand>
        <name>Fe cation</name>
        <dbReference type="ChEBI" id="CHEBI:24875"/>
        <label>1</label>
    </ligand>
</feature>
<dbReference type="InterPro" id="IPR009040">
    <property type="entry name" value="Ferritin-like_diiron"/>
</dbReference>
<dbReference type="PANTHER" id="PTHR11431:SF75">
    <property type="entry name" value="FERRITIN"/>
    <property type="match status" value="1"/>
</dbReference>
<sequence>MDDSMCVLSVVKFIKKKSFLTLCFVNLPIWTRAADDRLASQIRQSYHEECEAAINCQINRELYTSYVYISIYAFFNRDNVALKNFAIFFKHQSHEEREHAEKLMKFQNQKRGRVALQDVSKPDECSTGLEAMRCALHLERTVNQSPSGRHKLAYDKINAQMCDFLETHFLDEQVQAIKKLGDFITNVIHFGTLQNGMAAHLFGKLSLEESSS</sequence>
<dbReference type="GO" id="GO:0008198">
    <property type="term" value="F:ferrous iron binding"/>
    <property type="evidence" value="ECO:0007669"/>
    <property type="project" value="TreeGrafter"/>
</dbReference>
<evidence type="ECO:0000256" key="4">
    <source>
        <dbReference type="ARBA" id="ARBA00023004"/>
    </source>
</evidence>
<keyword evidence="4 5" id="KW-0408">Iron</keyword>
<keyword evidence="2 6" id="KW-0409">Iron storage</keyword>
<keyword evidence="9" id="KW-1185">Reference proteome</keyword>
<dbReference type="Gene3D" id="1.20.1260.10">
    <property type="match status" value="1"/>
</dbReference>
<dbReference type="InterPro" id="IPR012347">
    <property type="entry name" value="Ferritin-like"/>
</dbReference>
<evidence type="ECO:0000256" key="3">
    <source>
        <dbReference type="ARBA" id="ARBA00022723"/>
    </source>
</evidence>